<dbReference type="SUPFAM" id="SSF54427">
    <property type="entry name" value="NTF2-like"/>
    <property type="match status" value="1"/>
</dbReference>
<protein>
    <recommendedName>
        <fullName evidence="3">SnoaL-like domain-containing protein</fullName>
    </recommendedName>
</protein>
<keyword evidence="2" id="KW-1185">Reference proteome</keyword>
<dbReference type="InterPro" id="IPR032710">
    <property type="entry name" value="NTF2-like_dom_sf"/>
</dbReference>
<proteinExistence type="predicted"/>
<dbReference type="RefSeq" id="WP_307559311.1">
    <property type="nucleotide sequence ID" value="NZ_JAUSQU010000001.1"/>
</dbReference>
<organism evidence="1 2">
    <name type="scientific">Streptosporangium lutulentum</name>
    <dbReference type="NCBI Taxonomy" id="1461250"/>
    <lineage>
        <taxon>Bacteria</taxon>
        <taxon>Bacillati</taxon>
        <taxon>Actinomycetota</taxon>
        <taxon>Actinomycetes</taxon>
        <taxon>Streptosporangiales</taxon>
        <taxon>Streptosporangiaceae</taxon>
        <taxon>Streptosporangium</taxon>
    </lineage>
</organism>
<gene>
    <name evidence="1" type="ORF">J2853_003657</name>
</gene>
<evidence type="ECO:0000313" key="1">
    <source>
        <dbReference type="EMBL" id="MDP9844446.1"/>
    </source>
</evidence>
<accession>A0ABT9QDK1</accession>
<evidence type="ECO:0008006" key="3">
    <source>
        <dbReference type="Google" id="ProtNLM"/>
    </source>
</evidence>
<dbReference type="Proteomes" id="UP001225356">
    <property type="component" value="Unassembled WGS sequence"/>
</dbReference>
<dbReference type="Gene3D" id="3.10.450.50">
    <property type="match status" value="1"/>
</dbReference>
<name>A0ABT9QDK1_9ACTN</name>
<reference evidence="1 2" key="1">
    <citation type="submission" date="2023-07" db="EMBL/GenBank/DDBJ databases">
        <title>Sequencing the genomes of 1000 actinobacteria strains.</title>
        <authorList>
            <person name="Klenk H.-P."/>
        </authorList>
    </citation>
    <scope>NUCLEOTIDE SEQUENCE [LARGE SCALE GENOMIC DNA]</scope>
    <source>
        <strain evidence="1 2">DSM 46740</strain>
    </source>
</reference>
<evidence type="ECO:0000313" key="2">
    <source>
        <dbReference type="Proteomes" id="UP001225356"/>
    </source>
</evidence>
<dbReference type="EMBL" id="JAUSQU010000001">
    <property type="protein sequence ID" value="MDP9844446.1"/>
    <property type="molecule type" value="Genomic_DNA"/>
</dbReference>
<comment type="caution">
    <text evidence="1">The sequence shown here is derived from an EMBL/GenBank/DDBJ whole genome shotgun (WGS) entry which is preliminary data.</text>
</comment>
<sequence>MIDIKELVDRYVAVWNEPDAELRRKAVAALWTEDGVQILQPPREIREAAIALGLTSILEARGHEALDVRVTRSYEKFVAPGEFVFRPRDNADRLADVVKFNWEMVPTGGGEPAGVGLEILVLDEGGRIRTDYQFIEG</sequence>